<dbReference type="AlphaFoldDB" id="A0A0A0JZT8"/>
<feature type="region of interest" description="Disordered" evidence="1">
    <location>
        <begin position="182"/>
        <end position="210"/>
    </location>
</feature>
<evidence type="ECO:0000313" key="3">
    <source>
        <dbReference type="EMBL" id="KGN42708.1"/>
    </source>
</evidence>
<dbReference type="PANTHER" id="PTHR35585:SF1">
    <property type="entry name" value="HHE DOMAIN PROTEIN (AFU_ORTHOLOGUE AFUA_4G00730)"/>
    <property type="match status" value="1"/>
</dbReference>
<name>A0A0A0JZT8_9MICO</name>
<dbReference type="Proteomes" id="UP000030013">
    <property type="component" value="Unassembled WGS sequence"/>
</dbReference>
<dbReference type="eggNOG" id="COG5592">
    <property type="taxonomic scope" value="Bacteria"/>
</dbReference>
<evidence type="ECO:0000256" key="1">
    <source>
        <dbReference type="SAM" id="MobiDB-lite"/>
    </source>
</evidence>
<dbReference type="PANTHER" id="PTHR35585">
    <property type="entry name" value="HHE DOMAIN PROTEIN (AFU_ORTHOLOGUE AFUA_4G00730)"/>
    <property type="match status" value="1"/>
</dbReference>
<keyword evidence="4" id="KW-1185">Reference proteome</keyword>
<feature type="domain" description="Hemerythrin-like" evidence="2">
    <location>
        <begin position="14"/>
        <end position="127"/>
    </location>
</feature>
<sequence>MSDYEIPRPTSGDVLDLILADHRLFEDLIRECRRNDSDRAAARSALAELIVAHGEAEEEKVYPALRRKRAITEHEQEHGEEEHAEINEALVAFLEAKGTDTDKYDTALEELATVLNHHANEEEQTILNPAREEVSEQARATLGVEWLARRNELLEQGCASLEQVEAILHRAEKEGVIAAPEAREKADAIKEEAKEEAKKVEEASKEAAKD</sequence>
<dbReference type="Pfam" id="PF01814">
    <property type="entry name" value="Hemerythrin"/>
    <property type="match status" value="1"/>
</dbReference>
<dbReference type="STRING" id="1385519.N801_14185"/>
<protein>
    <submittedName>
        <fullName evidence="3">Cation-binding protein</fullName>
    </submittedName>
</protein>
<dbReference type="OrthoDB" id="5183396at2"/>
<evidence type="ECO:0000259" key="2">
    <source>
        <dbReference type="Pfam" id="PF01814"/>
    </source>
</evidence>
<comment type="caution">
    <text evidence="3">The sequence shown here is derived from an EMBL/GenBank/DDBJ whole genome shotgun (WGS) entry which is preliminary data.</text>
</comment>
<evidence type="ECO:0000313" key="4">
    <source>
        <dbReference type="Proteomes" id="UP000030013"/>
    </source>
</evidence>
<dbReference type="EMBL" id="AVPL01000003">
    <property type="protein sequence ID" value="KGN42708.1"/>
    <property type="molecule type" value="Genomic_DNA"/>
</dbReference>
<proteinExistence type="predicted"/>
<reference evidence="3 4" key="1">
    <citation type="submission" date="2013-08" db="EMBL/GenBank/DDBJ databases">
        <title>The genome sequence of Knoellia aerolata.</title>
        <authorList>
            <person name="Zhu W."/>
            <person name="Wang G."/>
        </authorList>
    </citation>
    <scope>NUCLEOTIDE SEQUENCE [LARGE SCALE GENOMIC DNA]</scope>
    <source>
        <strain evidence="3 4">DSM 18566</strain>
    </source>
</reference>
<dbReference type="InterPro" id="IPR012312">
    <property type="entry name" value="Hemerythrin-like"/>
</dbReference>
<gene>
    <name evidence="3" type="ORF">N801_14185</name>
</gene>
<accession>A0A0A0JZT8</accession>
<dbReference type="Gene3D" id="1.20.120.520">
    <property type="entry name" value="nmb1532 protein domain like"/>
    <property type="match status" value="1"/>
</dbReference>
<organism evidence="3 4">
    <name type="scientific">Knoellia aerolata DSM 18566</name>
    <dbReference type="NCBI Taxonomy" id="1385519"/>
    <lineage>
        <taxon>Bacteria</taxon>
        <taxon>Bacillati</taxon>
        <taxon>Actinomycetota</taxon>
        <taxon>Actinomycetes</taxon>
        <taxon>Micrococcales</taxon>
        <taxon>Intrasporangiaceae</taxon>
        <taxon>Knoellia</taxon>
    </lineage>
</organism>